<name>A0A0G0PD25_9BACT</name>
<evidence type="ECO:0008006" key="3">
    <source>
        <dbReference type="Google" id="ProtNLM"/>
    </source>
</evidence>
<dbReference type="Gene3D" id="3.30.70.1290">
    <property type="entry name" value="Transposase IS200-like"/>
    <property type="match status" value="1"/>
</dbReference>
<dbReference type="InterPro" id="IPR036515">
    <property type="entry name" value="Transposase_17_sf"/>
</dbReference>
<dbReference type="GO" id="GO:0003677">
    <property type="term" value="F:DNA binding"/>
    <property type="evidence" value="ECO:0007669"/>
    <property type="project" value="InterPro"/>
</dbReference>
<dbReference type="GO" id="GO:0006313">
    <property type="term" value="P:DNA transposition"/>
    <property type="evidence" value="ECO:0007669"/>
    <property type="project" value="InterPro"/>
</dbReference>
<dbReference type="SUPFAM" id="SSF143422">
    <property type="entry name" value="Transposase IS200-like"/>
    <property type="match status" value="1"/>
</dbReference>
<evidence type="ECO:0000313" key="1">
    <source>
        <dbReference type="EMBL" id="KKQ87166.1"/>
    </source>
</evidence>
<dbReference type="Proteomes" id="UP000033934">
    <property type="component" value="Unassembled WGS sequence"/>
</dbReference>
<protein>
    <recommendedName>
        <fullName evidence="3">Transposase IS200-like domain-containing protein</fullName>
    </recommendedName>
</protein>
<gene>
    <name evidence="1" type="ORF">UT11_C0056G0006</name>
</gene>
<accession>A0A0G0PD25</accession>
<comment type="caution">
    <text evidence="1">The sequence shown here is derived from an EMBL/GenBank/DDBJ whole genome shotgun (WGS) entry which is preliminary data.</text>
</comment>
<dbReference type="GO" id="GO:0004803">
    <property type="term" value="F:transposase activity"/>
    <property type="evidence" value="ECO:0007669"/>
    <property type="project" value="InterPro"/>
</dbReference>
<sequence length="61" mass="7159">MQLNEIGKIVNDELLKTAQIRENVQLDEFIVIPNHVHVIIIINPHHNVETTRWVVSKPKKR</sequence>
<reference evidence="1 2" key="1">
    <citation type="journal article" date="2015" name="Nature">
        <title>rRNA introns, odd ribosomes, and small enigmatic genomes across a large radiation of phyla.</title>
        <authorList>
            <person name="Brown C.T."/>
            <person name="Hug L.A."/>
            <person name="Thomas B.C."/>
            <person name="Sharon I."/>
            <person name="Castelle C.J."/>
            <person name="Singh A."/>
            <person name="Wilkins M.J."/>
            <person name="Williams K.H."/>
            <person name="Banfield J.F."/>
        </authorList>
    </citation>
    <scope>NUCLEOTIDE SEQUENCE [LARGE SCALE GENOMIC DNA]</scope>
</reference>
<proteinExistence type="predicted"/>
<dbReference type="AlphaFoldDB" id="A0A0G0PD25"/>
<evidence type="ECO:0000313" key="2">
    <source>
        <dbReference type="Proteomes" id="UP000033934"/>
    </source>
</evidence>
<dbReference type="EMBL" id="LBVO01000056">
    <property type="protein sequence ID" value="KKQ87166.1"/>
    <property type="molecule type" value="Genomic_DNA"/>
</dbReference>
<organism evidence="1 2">
    <name type="scientific">Berkelbacteria bacterium GW2011_GWA2_38_9</name>
    <dbReference type="NCBI Taxonomy" id="1618334"/>
    <lineage>
        <taxon>Bacteria</taxon>
        <taxon>Candidatus Berkelbacteria</taxon>
    </lineage>
</organism>